<name>A0A2J6QHB4_9HELO</name>
<dbReference type="Proteomes" id="UP000235672">
    <property type="component" value="Unassembled WGS sequence"/>
</dbReference>
<protein>
    <recommendedName>
        <fullName evidence="4">Dienelactone hydrolase domain-containing protein</fullName>
    </recommendedName>
</protein>
<reference evidence="2 3" key="1">
    <citation type="submission" date="2016-05" db="EMBL/GenBank/DDBJ databases">
        <title>A degradative enzymes factory behind the ericoid mycorrhizal symbiosis.</title>
        <authorList>
            <consortium name="DOE Joint Genome Institute"/>
            <person name="Martino E."/>
            <person name="Morin E."/>
            <person name="Grelet G."/>
            <person name="Kuo A."/>
            <person name="Kohler A."/>
            <person name="Daghino S."/>
            <person name="Barry K."/>
            <person name="Choi C."/>
            <person name="Cichocki N."/>
            <person name="Clum A."/>
            <person name="Copeland A."/>
            <person name="Hainaut M."/>
            <person name="Haridas S."/>
            <person name="Labutti K."/>
            <person name="Lindquist E."/>
            <person name="Lipzen A."/>
            <person name="Khouja H.-R."/>
            <person name="Murat C."/>
            <person name="Ohm R."/>
            <person name="Olson A."/>
            <person name="Spatafora J."/>
            <person name="Veneault-Fourrey C."/>
            <person name="Henrissat B."/>
            <person name="Grigoriev I."/>
            <person name="Martin F."/>
            <person name="Perotto S."/>
        </authorList>
    </citation>
    <scope>NUCLEOTIDE SEQUENCE [LARGE SCALE GENOMIC DNA]</scope>
    <source>
        <strain evidence="2 3">UAMH 7357</strain>
    </source>
</reference>
<evidence type="ECO:0000313" key="2">
    <source>
        <dbReference type="EMBL" id="PMD25654.1"/>
    </source>
</evidence>
<accession>A0A2J6QHB4</accession>
<keyword evidence="1" id="KW-0175">Coiled coil</keyword>
<organism evidence="2 3">
    <name type="scientific">Hyaloscypha hepaticicola</name>
    <dbReference type="NCBI Taxonomy" id="2082293"/>
    <lineage>
        <taxon>Eukaryota</taxon>
        <taxon>Fungi</taxon>
        <taxon>Dikarya</taxon>
        <taxon>Ascomycota</taxon>
        <taxon>Pezizomycotina</taxon>
        <taxon>Leotiomycetes</taxon>
        <taxon>Helotiales</taxon>
        <taxon>Hyaloscyphaceae</taxon>
        <taxon>Hyaloscypha</taxon>
    </lineage>
</organism>
<dbReference type="EMBL" id="KZ613469">
    <property type="protein sequence ID" value="PMD25654.1"/>
    <property type="molecule type" value="Genomic_DNA"/>
</dbReference>
<evidence type="ECO:0008006" key="4">
    <source>
        <dbReference type="Google" id="ProtNLM"/>
    </source>
</evidence>
<dbReference type="PANTHER" id="PTHR47668">
    <property type="entry name" value="DIENELACTONE HYDROLASE FAMILY PROTEIN (AFU_ORTHOLOGUE AFUA_6G01940)"/>
    <property type="match status" value="1"/>
</dbReference>
<dbReference type="OrthoDB" id="2147163at2759"/>
<sequence>MEMEGIDGHSAACCNIPPVISKEYAPKGKYETVDVTGPASVKKAIFVIYDIFRFFRQTIQGADILAASGKYQVFMPDFFEGRLKPADIAWYLCSSWRVLPASVFSPTTRTNGSTPLCRICFEVGHKVREGIHQKRTSRKQFYIPGFRPVCPQLAWLRSPRYRQKLSPRMERKPGLPRMCVLESEEEKAEDLKVFVDALKVEKHIERYNDQLHGWLSARADLEDEDSKGYERGYKTVLEFLGKHF</sequence>
<evidence type="ECO:0000313" key="3">
    <source>
        <dbReference type="Proteomes" id="UP000235672"/>
    </source>
</evidence>
<proteinExistence type="predicted"/>
<gene>
    <name evidence="2" type="ORF">NA56DRAFT_698721</name>
</gene>
<evidence type="ECO:0000256" key="1">
    <source>
        <dbReference type="SAM" id="Coils"/>
    </source>
</evidence>
<feature type="coiled-coil region" evidence="1">
    <location>
        <begin position="181"/>
        <end position="224"/>
    </location>
</feature>
<dbReference type="AlphaFoldDB" id="A0A2J6QHB4"/>
<dbReference type="PANTHER" id="PTHR47668:SF1">
    <property type="entry name" value="DIENELACTONE HYDROLASE DOMAIN-CONTAINING PROTEIN-RELATED"/>
    <property type="match status" value="1"/>
</dbReference>
<keyword evidence="3" id="KW-1185">Reference proteome</keyword>